<keyword evidence="7" id="KW-1185">Reference proteome</keyword>
<reference evidence="6" key="1">
    <citation type="submission" date="2023-06" db="EMBL/GenBank/DDBJ databases">
        <title>Genomic analysis of the entomopathogenic nematode Steinernema hermaphroditum.</title>
        <authorList>
            <person name="Schwarz E.M."/>
            <person name="Heppert J.K."/>
            <person name="Baniya A."/>
            <person name="Schwartz H.T."/>
            <person name="Tan C.-H."/>
            <person name="Antoshechkin I."/>
            <person name="Sternberg P.W."/>
            <person name="Goodrich-Blair H."/>
            <person name="Dillman A.R."/>
        </authorList>
    </citation>
    <scope>NUCLEOTIDE SEQUENCE</scope>
    <source>
        <strain evidence="6">PS9179</strain>
        <tissue evidence="6">Whole animal</tissue>
    </source>
</reference>
<comment type="subcellular location">
    <subcellularLocation>
        <location evidence="1">Membrane</location>
        <topology evidence="1">Single-pass membrane protein</topology>
    </subcellularLocation>
</comment>
<feature type="region of interest" description="Disordered" evidence="5">
    <location>
        <begin position="61"/>
        <end position="91"/>
    </location>
</feature>
<evidence type="ECO:0000256" key="5">
    <source>
        <dbReference type="SAM" id="MobiDB-lite"/>
    </source>
</evidence>
<gene>
    <name evidence="6" type="ORF">QR680_013672</name>
</gene>
<dbReference type="EMBL" id="JAUCMV010000002">
    <property type="protein sequence ID" value="KAK0418617.1"/>
    <property type="molecule type" value="Genomic_DNA"/>
</dbReference>
<keyword evidence="2" id="KW-0812">Transmembrane</keyword>
<dbReference type="AlphaFoldDB" id="A0AA39I8W4"/>
<sequence>MSEGSKNAFFGGLLIGVVVTFLLMQAISIPSFRSEVLQYSEKVLLPRSVKIIQAGISSAFPTSPPTTSSPTTKRLTTPTAIPPNPAAPSSSKSDVLILIDEEVLACLTCPYPNRTVDYLMFGKVGVKNWKKKNIYKGQNDSQKDYFLILGNGTERAVRKFNWTLYTLDKHEFYIPSDVNQFLFDWKRSKFIRCHNIDMNRGSPKQVVPLSAVQHFSKLRDLAAFYGSTLLLNGGTHLGWYRECSIIPHTTDSDFVILEEEHNPELLKALETSELFSVYYLFGKPSDCFQLKMCTDLVKIDLFYLYRNTTQDLSYVCGTSTPQRVRYSYPVLTRDHICSGDMLDRLVYVPCDSDAVMEMGFGKEWRRDWKSQNYQWDRDGGNIMLKEKTDPDYPSWNHRRAPQRCPGFW</sequence>
<accession>A0AA39I8W4</accession>
<dbReference type="PANTHER" id="PTHR15407">
    <property type="entry name" value="FUKUTIN-RELATED"/>
    <property type="match status" value="1"/>
</dbReference>
<dbReference type="Proteomes" id="UP001175271">
    <property type="component" value="Unassembled WGS sequence"/>
</dbReference>
<evidence type="ECO:0000313" key="6">
    <source>
        <dbReference type="EMBL" id="KAK0418617.1"/>
    </source>
</evidence>
<evidence type="ECO:0000256" key="4">
    <source>
        <dbReference type="ARBA" id="ARBA00023136"/>
    </source>
</evidence>
<name>A0AA39I8W4_9BILA</name>
<evidence type="ECO:0000256" key="3">
    <source>
        <dbReference type="ARBA" id="ARBA00022989"/>
    </source>
</evidence>
<dbReference type="InterPro" id="IPR009644">
    <property type="entry name" value="FKTN/MNN4/W02B3.4-1"/>
</dbReference>
<evidence type="ECO:0008006" key="8">
    <source>
        <dbReference type="Google" id="ProtNLM"/>
    </source>
</evidence>
<dbReference type="GO" id="GO:0016020">
    <property type="term" value="C:membrane"/>
    <property type="evidence" value="ECO:0007669"/>
    <property type="project" value="UniProtKB-SubCell"/>
</dbReference>
<comment type="caution">
    <text evidence="6">The sequence shown here is derived from an EMBL/GenBank/DDBJ whole genome shotgun (WGS) entry which is preliminary data.</text>
</comment>
<proteinExistence type="predicted"/>
<keyword evidence="3" id="KW-1133">Transmembrane helix</keyword>
<evidence type="ECO:0000256" key="1">
    <source>
        <dbReference type="ARBA" id="ARBA00004167"/>
    </source>
</evidence>
<protein>
    <recommendedName>
        <fullName evidence="8">Fukutin</fullName>
    </recommendedName>
</protein>
<evidence type="ECO:0000256" key="2">
    <source>
        <dbReference type="ARBA" id="ARBA00022692"/>
    </source>
</evidence>
<feature type="compositionally biased region" description="Low complexity" evidence="5">
    <location>
        <begin position="61"/>
        <end position="79"/>
    </location>
</feature>
<evidence type="ECO:0000313" key="7">
    <source>
        <dbReference type="Proteomes" id="UP001175271"/>
    </source>
</evidence>
<dbReference type="PANTHER" id="PTHR15407:SF28">
    <property type="entry name" value="RIBITOL-5-PHOSPHATE TRANSFERASE FKTN"/>
    <property type="match status" value="1"/>
</dbReference>
<keyword evidence="4" id="KW-0472">Membrane</keyword>
<organism evidence="6 7">
    <name type="scientific">Steinernema hermaphroditum</name>
    <dbReference type="NCBI Taxonomy" id="289476"/>
    <lineage>
        <taxon>Eukaryota</taxon>
        <taxon>Metazoa</taxon>
        <taxon>Ecdysozoa</taxon>
        <taxon>Nematoda</taxon>
        <taxon>Chromadorea</taxon>
        <taxon>Rhabditida</taxon>
        <taxon>Tylenchina</taxon>
        <taxon>Panagrolaimomorpha</taxon>
        <taxon>Strongyloidoidea</taxon>
        <taxon>Steinernematidae</taxon>
        <taxon>Steinernema</taxon>
    </lineage>
</organism>